<keyword evidence="2" id="KW-0813">Transport</keyword>
<feature type="transmembrane region" description="Helical" evidence="9">
    <location>
        <begin position="56"/>
        <end position="76"/>
    </location>
</feature>
<accession>A0ABD5SGD6</accession>
<evidence type="ECO:0000256" key="8">
    <source>
        <dbReference type="ARBA" id="ARBA00023136"/>
    </source>
</evidence>
<feature type="transmembrane region" description="Helical" evidence="9">
    <location>
        <begin position="88"/>
        <end position="111"/>
    </location>
</feature>
<dbReference type="AlphaFoldDB" id="A0ABD5SGD6"/>
<dbReference type="Proteomes" id="UP001596442">
    <property type="component" value="Unassembled WGS sequence"/>
</dbReference>
<keyword evidence="8 9" id="KW-0472">Membrane</keyword>
<dbReference type="InterPro" id="IPR038770">
    <property type="entry name" value="Na+/solute_symporter_sf"/>
</dbReference>
<organism evidence="11 12">
    <name type="scientific">Halorubrum tibetense</name>
    <dbReference type="NCBI Taxonomy" id="175631"/>
    <lineage>
        <taxon>Archaea</taxon>
        <taxon>Methanobacteriati</taxon>
        <taxon>Methanobacteriota</taxon>
        <taxon>Stenosarchaea group</taxon>
        <taxon>Halobacteria</taxon>
        <taxon>Halobacteriales</taxon>
        <taxon>Haloferacaceae</taxon>
        <taxon>Halorubrum</taxon>
    </lineage>
</organism>
<dbReference type="RefSeq" id="WP_379782782.1">
    <property type="nucleotide sequence ID" value="NZ_JBHSWW010000244.1"/>
</dbReference>
<dbReference type="Pfam" id="PF00999">
    <property type="entry name" value="Na_H_Exchanger"/>
    <property type="match status" value="1"/>
</dbReference>
<comment type="caution">
    <text evidence="11">The sequence shown here is derived from an EMBL/GenBank/DDBJ whole genome shotgun (WGS) entry which is preliminary data.</text>
</comment>
<evidence type="ECO:0000256" key="9">
    <source>
        <dbReference type="SAM" id="Phobius"/>
    </source>
</evidence>
<dbReference type="GO" id="GO:0005886">
    <property type="term" value="C:plasma membrane"/>
    <property type="evidence" value="ECO:0007669"/>
    <property type="project" value="UniProtKB-SubCell"/>
</dbReference>
<evidence type="ECO:0000256" key="1">
    <source>
        <dbReference type="ARBA" id="ARBA00004651"/>
    </source>
</evidence>
<dbReference type="GO" id="GO:0006811">
    <property type="term" value="P:monoatomic ion transport"/>
    <property type="evidence" value="ECO:0007669"/>
    <property type="project" value="UniProtKB-KW"/>
</dbReference>
<evidence type="ECO:0000259" key="10">
    <source>
        <dbReference type="Pfam" id="PF00999"/>
    </source>
</evidence>
<keyword evidence="7" id="KW-0406">Ion transport</keyword>
<evidence type="ECO:0000313" key="12">
    <source>
        <dbReference type="Proteomes" id="UP001596442"/>
    </source>
</evidence>
<feature type="transmembrane region" description="Helical" evidence="9">
    <location>
        <begin position="6"/>
        <end position="23"/>
    </location>
</feature>
<comment type="subcellular location">
    <subcellularLocation>
        <location evidence="1">Cell membrane</location>
        <topology evidence="1">Multi-pass membrane protein</topology>
    </subcellularLocation>
</comment>
<keyword evidence="5 9" id="KW-0812">Transmembrane</keyword>
<keyword evidence="12" id="KW-1185">Reference proteome</keyword>
<evidence type="ECO:0000256" key="7">
    <source>
        <dbReference type="ARBA" id="ARBA00023065"/>
    </source>
</evidence>
<feature type="non-terminal residue" evidence="11">
    <location>
        <position position="210"/>
    </location>
</feature>
<dbReference type="EMBL" id="JBHSWW010000244">
    <property type="protein sequence ID" value="MFC6754353.1"/>
    <property type="molecule type" value="Genomic_DNA"/>
</dbReference>
<keyword evidence="4" id="KW-1003">Cell membrane</keyword>
<keyword evidence="6 9" id="KW-1133">Transmembrane helix</keyword>
<evidence type="ECO:0000313" key="11">
    <source>
        <dbReference type="EMBL" id="MFC6754353.1"/>
    </source>
</evidence>
<evidence type="ECO:0000256" key="5">
    <source>
        <dbReference type="ARBA" id="ARBA00022692"/>
    </source>
</evidence>
<gene>
    <name evidence="11" type="ORF">ACFQEU_12910</name>
</gene>
<dbReference type="Gene3D" id="1.20.1530.20">
    <property type="match status" value="1"/>
</dbReference>
<dbReference type="PANTHER" id="PTHR32507:SF0">
    <property type="entry name" value="NA(+)_H(+) ANTIPORTER 2-RELATED"/>
    <property type="match status" value="1"/>
</dbReference>
<dbReference type="PANTHER" id="PTHR32507">
    <property type="entry name" value="NA(+)/H(+) ANTIPORTER 1"/>
    <property type="match status" value="1"/>
</dbReference>
<protein>
    <submittedName>
        <fullName evidence="11">Cation:proton antiporter</fullName>
    </submittedName>
</protein>
<dbReference type="InterPro" id="IPR006153">
    <property type="entry name" value="Cation/H_exchanger_TM"/>
</dbReference>
<name>A0ABD5SGD6_9EURY</name>
<feature type="domain" description="Cation/H+ exchanger transmembrane" evidence="10">
    <location>
        <begin position="15"/>
        <end position="204"/>
    </location>
</feature>
<feature type="transmembrane region" description="Helical" evidence="9">
    <location>
        <begin position="186"/>
        <end position="208"/>
    </location>
</feature>
<evidence type="ECO:0000256" key="3">
    <source>
        <dbReference type="ARBA" id="ARBA00022449"/>
    </source>
</evidence>
<proteinExistence type="predicted"/>
<dbReference type="GO" id="GO:0015297">
    <property type="term" value="F:antiporter activity"/>
    <property type="evidence" value="ECO:0007669"/>
    <property type="project" value="UniProtKB-KW"/>
</dbReference>
<reference evidence="11 12" key="1">
    <citation type="journal article" date="2019" name="Int. J. Syst. Evol. Microbiol.">
        <title>The Global Catalogue of Microorganisms (GCM) 10K type strain sequencing project: providing services to taxonomists for standard genome sequencing and annotation.</title>
        <authorList>
            <consortium name="The Broad Institute Genomics Platform"/>
            <consortium name="The Broad Institute Genome Sequencing Center for Infectious Disease"/>
            <person name="Wu L."/>
            <person name="Ma J."/>
        </authorList>
    </citation>
    <scope>NUCLEOTIDE SEQUENCE [LARGE SCALE GENOMIC DNA]</scope>
    <source>
        <strain evidence="11 12">CGMCC 1.3239</strain>
    </source>
</reference>
<keyword evidence="3" id="KW-0050">Antiport</keyword>
<feature type="transmembrane region" description="Helical" evidence="9">
    <location>
        <begin position="30"/>
        <end position="50"/>
    </location>
</feature>
<feature type="transmembrane region" description="Helical" evidence="9">
    <location>
        <begin position="117"/>
        <end position="142"/>
    </location>
</feature>
<evidence type="ECO:0000256" key="4">
    <source>
        <dbReference type="ARBA" id="ARBA00022475"/>
    </source>
</evidence>
<evidence type="ECO:0000256" key="2">
    <source>
        <dbReference type="ARBA" id="ARBA00022448"/>
    </source>
</evidence>
<evidence type="ECO:0000256" key="6">
    <source>
        <dbReference type="ARBA" id="ARBA00022989"/>
    </source>
</evidence>
<feature type="transmembrane region" description="Helical" evidence="9">
    <location>
        <begin position="154"/>
        <end position="174"/>
    </location>
</feature>
<sequence>MSATLPIIAAILGIGIALQVVSSRLRIPSVLFLILVGVLLGPEGLGYIGLETFGDGLGTVVGLSVAIIVFDGGFDLTRERLAEAPKSILRVVTVGAAIMFFGTALAVQFFLTDNWGLAFLIGALLIATGPTVITPILQVIDVREHVASTLEAEGIINDVTAAILAIVVFETLVVGTGDTAGVLSGFLSRLVAGLGVGMVVAAVVYVVLVR</sequence>